<dbReference type="NCBIfam" id="NF038150">
    <property type="entry name" value="lanthi_synth_IV"/>
    <property type="match status" value="1"/>
</dbReference>
<comment type="caution">
    <text evidence="7">The sequence shown here is derived from an EMBL/GenBank/DDBJ whole genome shotgun (WGS) entry which is preliminary data.</text>
</comment>
<dbReference type="Proteomes" id="UP001500151">
    <property type="component" value="Unassembled WGS sequence"/>
</dbReference>
<sequence>MDRVAGTTTDDLVSRVVRMLDDSWRVRQGHPYTTVVPLSGTEKTPLQGWKIHLSSVPESAAVLLERVVPLLRDQKAVFKFATDRDVVRWLASRECGRAESGKVIAVYPASERCAVSLAINLHAATEDLQGPRILTDREFRPGSIVHYRFGGFTDFSRYDSDGVRRFLLRRPDGSLQPDNRESWYDPPPWAPCPFVTQERPAEEATDGGAPTLAGRYVVDFALRHSTKGGVYAARDTRTGQAVVLKHARAFTESMPDGGDARTALRREEANLQQMRSAGIPVPATSGTFTADSDLFLVEERLPGIHLGEWIARLSEGGGVPGSRALPMARRLVALVASVHAEGYVFRDLAPTNILVGLDDTLSLVDLEEARLVGTHGVPRGTRGYLAPELRSNVGGRQATVAEDLYSLGGLLFLLATGTDPVLPDDDSPMALLPRLRARLSLSTRHREPSAAIAAAALGLLRDAPAERHNLKKAETVLAEGTAAVLPRPTASDSPELWDLPDQRRLLTDGLAYLEAGMAPDEDRLWSSSPFGSRTDPCTVQHGAAGILMTLLHAGRLTSARTAAEWLRTHASRPGSPCPGLYFGRGGTAWVLAEAGHALGDERFSEKAVELARALPTTWPNPDVAHGLAGAVLTHLHCQWRSGDTDLLERAAACTDGLRRAAAPGPTGPLWPIPDDGASRFSGTSHYGFAHGAAGVGYALLASGLLLGRADAMDLAVETGRMLCRLAQIDDEGGVLWTAGPGSAERLPHWCSGASGIGSFLVRLHACTGEQLFGDYARAAARTVSNSRWRASSAACHGLSGSGQYLLDAAELLADETYREWGAGFVPLLATRHCYRGGRLLIPDETNTRIVPDYQTGAAGVLDYLLRLGDRSSRPFYLDDLMASEYARGHNRTAAHGRREVKRD</sequence>
<keyword evidence="3" id="KW-0547">Nucleotide-binding</keyword>
<keyword evidence="2" id="KW-0808">Transferase</keyword>
<dbReference type="InterPro" id="IPR058053">
    <property type="entry name" value="RamC_C"/>
</dbReference>
<accession>A0ABP6DCX6</accession>
<reference evidence="8" key="1">
    <citation type="journal article" date="2019" name="Int. J. Syst. Evol. Microbiol.">
        <title>The Global Catalogue of Microorganisms (GCM) 10K type strain sequencing project: providing services to taxonomists for standard genome sequencing and annotation.</title>
        <authorList>
            <consortium name="The Broad Institute Genomics Platform"/>
            <consortium name="The Broad Institute Genome Sequencing Center for Infectious Disease"/>
            <person name="Wu L."/>
            <person name="Ma J."/>
        </authorList>
    </citation>
    <scope>NUCLEOTIDE SEQUENCE [LARGE SCALE GENOMIC DNA]</scope>
    <source>
        <strain evidence="8">JCM 4524</strain>
    </source>
</reference>
<dbReference type="SMART" id="SM00220">
    <property type="entry name" value="S_TKc"/>
    <property type="match status" value="1"/>
</dbReference>
<keyword evidence="5" id="KW-0067">ATP-binding</keyword>
<dbReference type="SMART" id="SM01260">
    <property type="entry name" value="LANC_like"/>
    <property type="match status" value="1"/>
</dbReference>
<dbReference type="Pfam" id="PF05147">
    <property type="entry name" value="LANC_like"/>
    <property type="match status" value="1"/>
</dbReference>
<evidence type="ECO:0000313" key="7">
    <source>
        <dbReference type="EMBL" id="GAA2639671.1"/>
    </source>
</evidence>
<dbReference type="PRINTS" id="PR01950">
    <property type="entry name" value="LANCSUPER"/>
</dbReference>
<dbReference type="SUPFAM" id="SSF56112">
    <property type="entry name" value="Protein kinase-like (PK-like)"/>
    <property type="match status" value="1"/>
</dbReference>
<dbReference type="InterPro" id="IPR007822">
    <property type="entry name" value="LANC-like"/>
</dbReference>
<evidence type="ECO:0000256" key="3">
    <source>
        <dbReference type="ARBA" id="ARBA00022741"/>
    </source>
</evidence>
<evidence type="ECO:0000259" key="6">
    <source>
        <dbReference type="PROSITE" id="PS50011"/>
    </source>
</evidence>
<evidence type="ECO:0000256" key="2">
    <source>
        <dbReference type="ARBA" id="ARBA00022679"/>
    </source>
</evidence>
<keyword evidence="8" id="KW-1185">Reference proteome</keyword>
<dbReference type="Pfam" id="PF25816">
    <property type="entry name" value="RamC_N"/>
    <property type="match status" value="1"/>
</dbReference>
<dbReference type="Gene3D" id="1.10.510.10">
    <property type="entry name" value="Transferase(Phosphotransferase) domain 1"/>
    <property type="match status" value="1"/>
</dbReference>
<dbReference type="InterPro" id="IPR057929">
    <property type="entry name" value="RamC_N"/>
</dbReference>
<dbReference type="EMBL" id="BAAASJ010000037">
    <property type="protein sequence ID" value="GAA2639671.1"/>
    <property type="molecule type" value="Genomic_DNA"/>
</dbReference>
<keyword evidence="4" id="KW-0418">Kinase</keyword>
<evidence type="ECO:0000256" key="5">
    <source>
        <dbReference type="ARBA" id="ARBA00022840"/>
    </source>
</evidence>
<gene>
    <name evidence="7" type="primary">lanKC_1</name>
    <name evidence="7" type="ORF">GCM10010307_39160</name>
</gene>
<dbReference type="SUPFAM" id="SSF158745">
    <property type="entry name" value="LanC-like"/>
    <property type="match status" value="1"/>
</dbReference>
<evidence type="ECO:0000256" key="1">
    <source>
        <dbReference type="ARBA" id="ARBA00022527"/>
    </source>
</evidence>
<feature type="domain" description="Protein kinase" evidence="6">
    <location>
        <begin position="216"/>
        <end position="477"/>
    </location>
</feature>
<dbReference type="Gene3D" id="1.50.10.20">
    <property type="match status" value="1"/>
</dbReference>
<dbReference type="CDD" id="cd04791">
    <property type="entry name" value="LanC_SerThrkinase"/>
    <property type="match status" value="1"/>
</dbReference>
<dbReference type="Pfam" id="PF00069">
    <property type="entry name" value="Pkinase"/>
    <property type="match status" value="1"/>
</dbReference>
<dbReference type="InterPro" id="IPR000719">
    <property type="entry name" value="Prot_kinase_dom"/>
</dbReference>
<name>A0ABP6DCX6_9ACTN</name>
<evidence type="ECO:0000256" key="4">
    <source>
        <dbReference type="ARBA" id="ARBA00022777"/>
    </source>
</evidence>
<evidence type="ECO:0000313" key="8">
    <source>
        <dbReference type="Proteomes" id="UP001500151"/>
    </source>
</evidence>
<dbReference type="InterPro" id="IPR011009">
    <property type="entry name" value="Kinase-like_dom_sf"/>
</dbReference>
<dbReference type="PANTHER" id="PTHR24353:SF37">
    <property type="entry name" value="CAMP-DEPENDENT PROTEIN KINASE CATALYTIC SUBUNIT PRKX"/>
    <property type="match status" value="1"/>
</dbReference>
<protein>
    <submittedName>
        <fullName evidence="7">Class III lanthionine synthetase LanKC</fullName>
    </submittedName>
</protein>
<keyword evidence="1" id="KW-0723">Serine/threonine-protein kinase</keyword>
<proteinExistence type="predicted"/>
<dbReference type="PANTHER" id="PTHR24353">
    <property type="entry name" value="CYCLIC NUCLEOTIDE-DEPENDENT PROTEIN KINASE"/>
    <property type="match status" value="1"/>
</dbReference>
<dbReference type="PROSITE" id="PS50011">
    <property type="entry name" value="PROTEIN_KINASE_DOM"/>
    <property type="match status" value="1"/>
</dbReference>
<organism evidence="7 8">
    <name type="scientific">Streptomyces vastus</name>
    <dbReference type="NCBI Taxonomy" id="285451"/>
    <lineage>
        <taxon>Bacteria</taxon>
        <taxon>Bacillati</taxon>
        <taxon>Actinomycetota</taxon>
        <taxon>Actinomycetes</taxon>
        <taxon>Kitasatosporales</taxon>
        <taxon>Streptomycetaceae</taxon>
        <taxon>Streptomyces</taxon>
    </lineage>
</organism>